<comment type="caution">
    <text evidence="1">The sequence shown here is derived from an EMBL/GenBank/DDBJ whole genome shotgun (WGS) entry which is preliminary data.</text>
</comment>
<protein>
    <submittedName>
        <fullName evidence="1">Uncharacterized protein</fullName>
    </submittedName>
</protein>
<proteinExistence type="predicted"/>
<dbReference type="Proteomes" id="UP001066276">
    <property type="component" value="Chromosome 4_1"/>
</dbReference>
<organism evidence="1 2">
    <name type="scientific">Pleurodeles waltl</name>
    <name type="common">Iberian ribbed newt</name>
    <dbReference type="NCBI Taxonomy" id="8319"/>
    <lineage>
        <taxon>Eukaryota</taxon>
        <taxon>Metazoa</taxon>
        <taxon>Chordata</taxon>
        <taxon>Craniata</taxon>
        <taxon>Vertebrata</taxon>
        <taxon>Euteleostomi</taxon>
        <taxon>Amphibia</taxon>
        <taxon>Batrachia</taxon>
        <taxon>Caudata</taxon>
        <taxon>Salamandroidea</taxon>
        <taxon>Salamandridae</taxon>
        <taxon>Pleurodelinae</taxon>
        <taxon>Pleurodeles</taxon>
    </lineage>
</organism>
<evidence type="ECO:0000313" key="1">
    <source>
        <dbReference type="EMBL" id="KAJ1169455.1"/>
    </source>
</evidence>
<evidence type="ECO:0000313" key="2">
    <source>
        <dbReference type="Proteomes" id="UP001066276"/>
    </source>
</evidence>
<sequence>MTANERVDVDGEARKFSIGRTMDAGAGWLASWICSAAGVRARAADRGDALLWRFGGAASRGGLLFRRCVFRLRQPTMLPSSAGLAVLVWTGRTGRQKECQKEFCCPVPQTG</sequence>
<keyword evidence="2" id="KW-1185">Reference proteome</keyword>
<dbReference type="EMBL" id="JANPWB010000007">
    <property type="protein sequence ID" value="KAJ1169455.1"/>
    <property type="molecule type" value="Genomic_DNA"/>
</dbReference>
<reference evidence="1" key="1">
    <citation type="journal article" date="2022" name="bioRxiv">
        <title>Sequencing and chromosome-scale assembly of the giantPleurodeles waltlgenome.</title>
        <authorList>
            <person name="Brown T."/>
            <person name="Elewa A."/>
            <person name="Iarovenko S."/>
            <person name="Subramanian E."/>
            <person name="Araus A.J."/>
            <person name="Petzold A."/>
            <person name="Susuki M."/>
            <person name="Suzuki K.-i.T."/>
            <person name="Hayashi T."/>
            <person name="Toyoda A."/>
            <person name="Oliveira C."/>
            <person name="Osipova E."/>
            <person name="Leigh N.D."/>
            <person name="Simon A."/>
            <person name="Yun M.H."/>
        </authorList>
    </citation>
    <scope>NUCLEOTIDE SEQUENCE</scope>
    <source>
        <strain evidence="1">20211129_DDA</strain>
        <tissue evidence="1">Liver</tissue>
    </source>
</reference>
<dbReference type="AlphaFoldDB" id="A0AAV7SZR5"/>
<gene>
    <name evidence="1" type="ORF">NDU88_001348</name>
</gene>
<name>A0AAV7SZR5_PLEWA</name>
<accession>A0AAV7SZR5</accession>